<name>A0A161Q767_9BACI</name>
<evidence type="ECO:0000256" key="1">
    <source>
        <dbReference type="ARBA" id="ARBA00001946"/>
    </source>
</evidence>
<dbReference type="RefSeq" id="WP_061948594.1">
    <property type="nucleotide sequence ID" value="NZ_LTAO01000012.1"/>
</dbReference>
<evidence type="ECO:0000256" key="4">
    <source>
        <dbReference type="ARBA" id="ARBA00010763"/>
    </source>
</evidence>
<dbReference type="Pfam" id="PF03453">
    <property type="entry name" value="MoeA_N"/>
    <property type="match status" value="1"/>
</dbReference>
<dbReference type="SUPFAM" id="SSF53218">
    <property type="entry name" value="Molybdenum cofactor biosynthesis proteins"/>
    <property type="match status" value="1"/>
</dbReference>
<evidence type="ECO:0000256" key="11">
    <source>
        <dbReference type="ARBA" id="ARBA00023150"/>
    </source>
</evidence>
<dbReference type="EC" id="2.10.1.1" evidence="5 13"/>
<dbReference type="Gene3D" id="3.90.105.10">
    <property type="entry name" value="Molybdopterin biosynthesis moea protein, domain 2"/>
    <property type="match status" value="1"/>
</dbReference>
<keyword evidence="11 13" id="KW-0501">Molybdenum cofactor biosynthesis</keyword>
<dbReference type="GO" id="GO:0006777">
    <property type="term" value="P:Mo-molybdopterin cofactor biosynthetic process"/>
    <property type="evidence" value="ECO:0007669"/>
    <property type="project" value="UniProtKB-UniRule"/>
</dbReference>
<accession>A0A161Q767</accession>
<evidence type="ECO:0000256" key="8">
    <source>
        <dbReference type="ARBA" id="ARBA00022679"/>
    </source>
</evidence>
<sequence length="420" mass="46855">MIELRTPIQVKEAVKKVLALKKKEQSEFVLISDCDNRYLAEDILADHDVPPFTRSKVDGFAVRSIDTQDAAKEIPSNFSVIEEIGAGTVAKNHPQKGEAIRIMTGAQLPIGTDCVVMLEHVLQYKKKGSHYFQLEQELNPGMNVSYQGEDLQKGSSLIKKGRRITPGIMSLLATFGYNKVSVYKKPKIGIIATGTELLEVEQPLQPGKIRNSNSYMVASQIRKMGAEPILLGQLVDDLELSYQYILEQLKNIDYLITTGGVSVGDYDLLPEIYQKLGANVLFNKVQMRPGSVTTVAEWNGKALFGLSGNPSACYVGLEFFVRPLILESFSNPYPHLEKVQAILLKDELQTNVFTRFIRGFYHERDGKLFVQPIGLDQSHAISSLAEANSLIIVPANQTMKKNDIVEVLLLEGRGSEWPWR</sequence>
<dbReference type="GO" id="GO:0005829">
    <property type="term" value="C:cytosol"/>
    <property type="evidence" value="ECO:0007669"/>
    <property type="project" value="TreeGrafter"/>
</dbReference>
<gene>
    <name evidence="15" type="ORF">AZF04_06020</name>
</gene>
<dbReference type="InterPro" id="IPR036135">
    <property type="entry name" value="MoeA_linker/N_sf"/>
</dbReference>
<evidence type="ECO:0000256" key="3">
    <source>
        <dbReference type="ARBA" id="ARBA00005046"/>
    </source>
</evidence>
<dbReference type="SUPFAM" id="SSF63882">
    <property type="entry name" value="MoeA N-terminal region -like"/>
    <property type="match status" value="1"/>
</dbReference>
<dbReference type="InterPro" id="IPR005111">
    <property type="entry name" value="MoeA_C_domain_IV"/>
</dbReference>
<dbReference type="PANTHER" id="PTHR10192:SF5">
    <property type="entry name" value="GEPHYRIN"/>
    <property type="match status" value="1"/>
</dbReference>
<evidence type="ECO:0000256" key="13">
    <source>
        <dbReference type="RuleBase" id="RU365090"/>
    </source>
</evidence>
<keyword evidence="10 13" id="KW-0460">Magnesium</keyword>
<dbReference type="NCBIfam" id="TIGR00177">
    <property type="entry name" value="molyb_syn"/>
    <property type="match status" value="1"/>
</dbReference>
<feature type="domain" description="MoaB/Mog" evidence="14">
    <location>
        <begin position="189"/>
        <end position="327"/>
    </location>
</feature>
<evidence type="ECO:0000256" key="2">
    <source>
        <dbReference type="ARBA" id="ARBA00002901"/>
    </source>
</evidence>
<evidence type="ECO:0000256" key="10">
    <source>
        <dbReference type="ARBA" id="ARBA00022842"/>
    </source>
</evidence>
<dbReference type="Pfam" id="PF00994">
    <property type="entry name" value="MoCF_biosynth"/>
    <property type="match status" value="1"/>
</dbReference>
<dbReference type="AlphaFoldDB" id="A0A161Q767"/>
<dbReference type="OrthoDB" id="9804758at2"/>
<keyword evidence="7 13" id="KW-0500">Molybdenum</keyword>
<comment type="function">
    <text evidence="2 13">Catalyzes the insertion of molybdate into adenylated molybdopterin with the concomitant release of AMP.</text>
</comment>
<dbReference type="Gene3D" id="2.40.340.10">
    <property type="entry name" value="MoeA, C-terminal, domain IV"/>
    <property type="match status" value="1"/>
</dbReference>
<dbReference type="GO" id="GO:0046872">
    <property type="term" value="F:metal ion binding"/>
    <property type="evidence" value="ECO:0007669"/>
    <property type="project" value="UniProtKB-UniRule"/>
</dbReference>
<evidence type="ECO:0000259" key="14">
    <source>
        <dbReference type="SMART" id="SM00852"/>
    </source>
</evidence>
<dbReference type="SUPFAM" id="SSF63867">
    <property type="entry name" value="MoeA C-terminal domain-like"/>
    <property type="match status" value="1"/>
</dbReference>
<reference evidence="15" key="1">
    <citation type="submission" date="2016-02" db="EMBL/GenBank/DDBJ databases">
        <title>Genome sequence of Bacillus trypoxylicola KCTC 13244(T).</title>
        <authorList>
            <person name="Jeong H."/>
            <person name="Park S.-H."/>
            <person name="Choi S.-K."/>
        </authorList>
    </citation>
    <scope>NUCLEOTIDE SEQUENCE [LARGE SCALE GENOMIC DNA]</scope>
    <source>
        <strain evidence="15">KCTC 13244</strain>
    </source>
</reference>
<keyword evidence="9 13" id="KW-0479">Metal-binding</keyword>
<protein>
    <recommendedName>
        <fullName evidence="6 13">Molybdopterin molybdenumtransferase</fullName>
        <ecNumber evidence="5 13">2.10.1.1</ecNumber>
    </recommendedName>
</protein>
<dbReference type="InterPro" id="IPR005110">
    <property type="entry name" value="MoeA_linker/N"/>
</dbReference>
<comment type="pathway">
    <text evidence="3 13">Cofactor biosynthesis; molybdopterin biosynthesis.</text>
</comment>
<organism evidence="15 16">
    <name type="scientific">Alkalihalobacillus trypoxylicola</name>
    <dbReference type="NCBI Taxonomy" id="519424"/>
    <lineage>
        <taxon>Bacteria</taxon>
        <taxon>Bacillati</taxon>
        <taxon>Bacillota</taxon>
        <taxon>Bacilli</taxon>
        <taxon>Bacillales</taxon>
        <taxon>Bacillaceae</taxon>
        <taxon>Alkalihalobacillus</taxon>
    </lineage>
</organism>
<dbReference type="UniPathway" id="UPA00344"/>
<evidence type="ECO:0000256" key="6">
    <source>
        <dbReference type="ARBA" id="ARBA00021108"/>
    </source>
</evidence>
<comment type="caution">
    <text evidence="15">The sequence shown here is derived from an EMBL/GenBank/DDBJ whole genome shotgun (WGS) entry which is preliminary data.</text>
</comment>
<dbReference type="FunFam" id="3.40.980.10:FF:000004">
    <property type="entry name" value="Molybdopterin molybdenumtransferase"/>
    <property type="match status" value="1"/>
</dbReference>
<dbReference type="InterPro" id="IPR038987">
    <property type="entry name" value="MoeA-like"/>
</dbReference>
<proteinExistence type="inferred from homology"/>
<dbReference type="Pfam" id="PF03454">
    <property type="entry name" value="MoeA_C"/>
    <property type="match status" value="1"/>
</dbReference>
<dbReference type="GO" id="GO:0061599">
    <property type="term" value="F:molybdopterin molybdotransferase activity"/>
    <property type="evidence" value="ECO:0007669"/>
    <property type="project" value="UniProtKB-UniRule"/>
</dbReference>
<keyword evidence="16" id="KW-1185">Reference proteome</keyword>
<comment type="cofactor">
    <cofactor evidence="1 13">
        <name>Mg(2+)</name>
        <dbReference type="ChEBI" id="CHEBI:18420"/>
    </cofactor>
</comment>
<dbReference type="CDD" id="cd00887">
    <property type="entry name" value="MoeA"/>
    <property type="match status" value="1"/>
</dbReference>
<evidence type="ECO:0000256" key="7">
    <source>
        <dbReference type="ARBA" id="ARBA00022505"/>
    </source>
</evidence>
<dbReference type="PANTHER" id="PTHR10192">
    <property type="entry name" value="MOLYBDOPTERIN BIOSYNTHESIS PROTEIN"/>
    <property type="match status" value="1"/>
</dbReference>
<dbReference type="Gene3D" id="3.40.980.10">
    <property type="entry name" value="MoaB/Mog-like domain"/>
    <property type="match status" value="1"/>
</dbReference>
<dbReference type="Proteomes" id="UP000075806">
    <property type="component" value="Unassembled WGS sequence"/>
</dbReference>
<keyword evidence="8 13" id="KW-0808">Transferase</keyword>
<evidence type="ECO:0000256" key="5">
    <source>
        <dbReference type="ARBA" id="ARBA00013269"/>
    </source>
</evidence>
<dbReference type="SMART" id="SM00852">
    <property type="entry name" value="MoCF_biosynth"/>
    <property type="match status" value="1"/>
</dbReference>
<dbReference type="EMBL" id="LTAO01000012">
    <property type="protein sequence ID" value="KYG32318.1"/>
    <property type="molecule type" value="Genomic_DNA"/>
</dbReference>
<dbReference type="Gene3D" id="2.170.190.11">
    <property type="entry name" value="Molybdopterin biosynthesis moea protein, domain 3"/>
    <property type="match status" value="1"/>
</dbReference>
<evidence type="ECO:0000313" key="16">
    <source>
        <dbReference type="Proteomes" id="UP000075806"/>
    </source>
</evidence>
<dbReference type="STRING" id="519424.AZF04_06020"/>
<comment type="catalytic activity">
    <reaction evidence="12">
        <text>adenylyl-molybdopterin + molybdate = Mo-molybdopterin + AMP + H(+)</text>
        <dbReference type="Rhea" id="RHEA:35047"/>
        <dbReference type="ChEBI" id="CHEBI:15378"/>
        <dbReference type="ChEBI" id="CHEBI:36264"/>
        <dbReference type="ChEBI" id="CHEBI:62727"/>
        <dbReference type="ChEBI" id="CHEBI:71302"/>
        <dbReference type="ChEBI" id="CHEBI:456215"/>
        <dbReference type="EC" id="2.10.1.1"/>
    </reaction>
</comment>
<dbReference type="NCBIfam" id="NF045515">
    <property type="entry name" value="Glp_gephyrin"/>
    <property type="match status" value="1"/>
</dbReference>
<dbReference type="InterPro" id="IPR036688">
    <property type="entry name" value="MoeA_C_domain_IV_sf"/>
</dbReference>
<evidence type="ECO:0000256" key="9">
    <source>
        <dbReference type="ARBA" id="ARBA00022723"/>
    </source>
</evidence>
<dbReference type="InterPro" id="IPR036425">
    <property type="entry name" value="MoaB/Mog-like_dom_sf"/>
</dbReference>
<comment type="similarity">
    <text evidence="4 13">Belongs to the MoeA family.</text>
</comment>
<dbReference type="InterPro" id="IPR001453">
    <property type="entry name" value="MoaB/Mog_dom"/>
</dbReference>
<evidence type="ECO:0000313" key="15">
    <source>
        <dbReference type="EMBL" id="KYG32318.1"/>
    </source>
</evidence>
<evidence type="ECO:0000256" key="12">
    <source>
        <dbReference type="ARBA" id="ARBA00047317"/>
    </source>
</evidence>